<gene>
    <name evidence="2" type="ORF">RM697_06750</name>
</gene>
<dbReference type="RefSeq" id="WP_311427110.1">
    <property type="nucleotide sequence ID" value="NZ_JAVRIA010000003.1"/>
</dbReference>
<accession>A0ABU2YJK4</accession>
<proteinExistence type="predicted"/>
<evidence type="ECO:0000256" key="1">
    <source>
        <dbReference type="SAM" id="Phobius"/>
    </source>
</evidence>
<evidence type="ECO:0000313" key="2">
    <source>
        <dbReference type="EMBL" id="MDT0558336.1"/>
    </source>
</evidence>
<evidence type="ECO:0000313" key="3">
    <source>
        <dbReference type="Proteomes" id="UP001259492"/>
    </source>
</evidence>
<feature type="transmembrane region" description="Helical" evidence="1">
    <location>
        <begin position="21"/>
        <end position="40"/>
    </location>
</feature>
<sequence length="255" mass="29687">MIKFFRKIRYNLMETGKTTKYFKYAIGEIILVMIGILLALQVNNWNNQRLEVNKEQTILKNLRSDFRDNLTEFNRIYNSSADSYKSSIKLLEIIKNDNTINPAEAEILLDDIINGFYSLDLNSASIDEIKSSGSLSIIKDPELRRQLSNWSFIEADTEDDIEIYYNYMFDFLIPSLTNKAILRNIAIPDRLMEKTNLPKISSSSYTLNYSTTMRTLEFENQIYNNALNIVYVLTAYKNVEIYLNDTLKLIDANIK</sequence>
<protein>
    <submittedName>
        <fullName evidence="2">DUF6090 family protein</fullName>
    </submittedName>
</protein>
<dbReference type="Proteomes" id="UP001259492">
    <property type="component" value="Unassembled WGS sequence"/>
</dbReference>
<keyword evidence="3" id="KW-1185">Reference proteome</keyword>
<comment type="caution">
    <text evidence="2">The sequence shown here is derived from an EMBL/GenBank/DDBJ whole genome shotgun (WGS) entry which is preliminary data.</text>
</comment>
<dbReference type="Pfam" id="PF19578">
    <property type="entry name" value="DUF6090"/>
    <property type="match status" value="1"/>
</dbReference>
<keyword evidence="1" id="KW-1133">Transmembrane helix</keyword>
<dbReference type="InterPro" id="IPR045749">
    <property type="entry name" value="DUF6090"/>
</dbReference>
<dbReference type="EMBL" id="JAVRIA010000003">
    <property type="protein sequence ID" value="MDT0558336.1"/>
    <property type="molecule type" value="Genomic_DNA"/>
</dbReference>
<organism evidence="2 3">
    <name type="scientific">Microcosmobacter mediterraneus</name>
    <dbReference type="NCBI Taxonomy" id="3075607"/>
    <lineage>
        <taxon>Bacteria</taxon>
        <taxon>Pseudomonadati</taxon>
        <taxon>Bacteroidota</taxon>
        <taxon>Flavobacteriia</taxon>
        <taxon>Flavobacteriales</taxon>
        <taxon>Flavobacteriaceae</taxon>
        <taxon>Microcosmobacter</taxon>
    </lineage>
</organism>
<keyword evidence="1" id="KW-0812">Transmembrane</keyword>
<keyword evidence="1" id="KW-0472">Membrane</keyword>
<reference evidence="2 3" key="1">
    <citation type="submission" date="2023-09" db="EMBL/GenBank/DDBJ databases">
        <authorList>
            <person name="Rey-Velasco X."/>
        </authorList>
    </citation>
    <scope>NUCLEOTIDE SEQUENCE [LARGE SCALE GENOMIC DNA]</scope>
    <source>
        <strain evidence="2 3">W332</strain>
    </source>
</reference>
<name>A0ABU2YJK4_9FLAO</name>